<evidence type="ECO:0000313" key="1">
    <source>
        <dbReference type="EMBL" id="RXW15987.1"/>
    </source>
</evidence>
<protein>
    <submittedName>
        <fullName evidence="1">Uncharacterized protein</fullName>
    </submittedName>
</protein>
<proteinExistence type="predicted"/>
<dbReference type="AlphaFoldDB" id="A0A4Q2D8V1"/>
<name>A0A4Q2D8V1_9AGAR</name>
<keyword evidence="2" id="KW-1185">Reference proteome</keyword>
<sequence>MNEDWLDELQENVKIGIYVTLRLLEKERSESKLTWKYLSERLYQAAHLRSREEPCVSSEELWVVKGQAPERGLLREWLQILLEKDNVHEATSKVLLAPGCGLEKIGQDKRRSNQSPGKCLIDVTFLRFPTATCPCFKVALPRNSSRSRVGIWWIVVIDKADCW</sequence>
<organism evidence="1 2">
    <name type="scientific">Candolleomyces aberdarensis</name>
    <dbReference type="NCBI Taxonomy" id="2316362"/>
    <lineage>
        <taxon>Eukaryota</taxon>
        <taxon>Fungi</taxon>
        <taxon>Dikarya</taxon>
        <taxon>Basidiomycota</taxon>
        <taxon>Agaricomycotina</taxon>
        <taxon>Agaricomycetes</taxon>
        <taxon>Agaricomycetidae</taxon>
        <taxon>Agaricales</taxon>
        <taxon>Agaricineae</taxon>
        <taxon>Psathyrellaceae</taxon>
        <taxon>Candolleomyces</taxon>
    </lineage>
</organism>
<dbReference type="Proteomes" id="UP000290288">
    <property type="component" value="Unassembled WGS sequence"/>
</dbReference>
<comment type="caution">
    <text evidence="1">The sequence shown here is derived from an EMBL/GenBank/DDBJ whole genome shotgun (WGS) entry which is preliminary data.</text>
</comment>
<evidence type="ECO:0000313" key="2">
    <source>
        <dbReference type="Proteomes" id="UP000290288"/>
    </source>
</evidence>
<dbReference type="EMBL" id="SDEE01000486">
    <property type="protein sequence ID" value="RXW15987.1"/>
    <property type="molecule type" value="Genomic_DNA"/>
</dbReference>
<gene>
    <name evidence="1" type="ORF">EST38_g9865</name>
</gene>
<reference evidence="1 2" key="1">
    <citation type="submission" date="2019-01" db="EMBL/GenBank/DDBJ databases">
        <title>Draft genome sequence of Psathyrella aberdarensis IHI B618.</title>
        <authorList>
            <person name="Buettner E."/>
            <person name="Kellner H."/>
        </authorList>
    </citation>
    <scope>NUCLEOTIDE SEQUENCE [LARGE SCALE GENOMIC DNA]</scope>
    <source>
        <strain evidence="1 2">IHI B618</strain>
    </source>
</reference>
<accession>A0A4Q2D8V1</accession>